<dbReference type="InterPro" id="IPR050738">
    <property type="entry name" value="Sulfatase"/>
</dbReference>
<evidence type="ECO:0000256" key="2">
    <source>
        <dbReference type="ARBA" id="ARBA00022801"/>
    </source>
</evidence>
<accession>A0A545U9S7</accession>
<evidence type="ECO:0000313" key="5">
    <source>
        <dbReference type="EMBL" id="TQV86222.1"/>
    </source>
</evidence>
<dbReference type="RefSeq" id="WP_142902375.1">
    <property type="nucleotide sequence ID" value="NZ_ML660087.1"/>
</dbReference>
<proteinExistence type="inferred from homology"/>
<evidence type="ECO:0000313" key="6">
    <source>
        <dbReference type="Proteomes" id="UP000319732"/>
    </source>
</evidence>
<feature type="chain" id="PRO_5022213093" evidence="3">
    <location>
        <begin position="25"/>
        <end position="531"/>
    </location>
</feature>
<dbReference type="AlphaFoldDB" id="A0A545U9S7"/>
<dbReference type="PANTHER" id="PTHR42693:SF53">
    <property type="entry name" value="ENDO-4-O-SULFATASE"/>
    <property type="match status" value="1"/>
</dbReference>
<dbReference type="InterPro" id="IPR000917">
    <property type="entry name" value="Sulfatase_N"/>
</dbReference>
<reference evidence="5 6" key="1">
    <citation type="submission" date="2019-06" db="EMBL/GenBank/DDBJ databases">
        <title>Whole genome sequence for Cellvibrionaceae sp. R142.</title>
        <authorList>
            <person name="Wang G."/>
        </authorList>
    </citation>
    <scope>NUCLEOTIDE SEQUENCE [LARGE SCALE GENOMIC DNA]</scope>
    <source>
        <strain evidence="5 6">R142</strain>
    </source>
</reference>
<comment type="similarity">
    <text evidence="1">Belongs to the sulfatase family.</text>
</comment>
<dbReference type="InterPro" id="IPR017850">
    <property type="entry name" value="Alkaline_phosphatase_core_sf"/>
</dbReference>
<protein>
    <submittedName>
        <fullName evidence="5">Sulfatase-like hydrolase/transferase</fullName>
    </submittedName>
</protein>
<dbReference type="SUPFAM" id="SSF53649">
    <property type="entry name" value="Alkaline phosphatase-like"/>
    <property type="match status" value="1"/>
</dbReference>
<dbReference type="Gene3D" id="3.30.1120.10">
    <property type="match status" value="1"/>
</dbReference>
<dbReference type="EMBL" id="VHSG01000002">
    <property type="protein sequence ID" value="TQV86222.1"/>
    <property type="molecule type" value="Genomic_DNA"/>
</dbReference>
<comment type="caution">
    <text evidence="5">The sequence shown here is derived from an EMBL/GenBank/DDBJ whole genome shotgun (WGS) entry which is preliminary data.</text>
</comment>
<dbReference type="OrthoDB" id="974590at2"/>
<evidence type="ECO:0000256" key="1">
    <source>
        <dbReference type="ARBA" id="ARBA00008779"/>
    </source>
</evidence>
<dbReference type="Pfam" id="PF00884">
    <property type="entry name" value="Sulfatase"/>
    <property type="match status" value="1"/>
</dbReference>
<dbReference type="Gene3D" id="3.40.720.10">
    <property type="entry name" value="Alkaline Phosphatase, subunit A"/>
    <property type="match status" value="1"/>
</dbReference>
<evidence type="ECO:0000256" key="3">
    <source>
        <dbReference type="SAM" id="SignalP"/>
    </source>
</evidence>
<feature type="signal peptide" evidence="3">
    <location>
        <begin position="1"/>
        <end position="24"/>
    </location>
</feature>
<evidence type="ECO:0000259" key="4">
    <source>
        <dbReference type="Pfam" id="PF00884"/>
    </source>
</evidence>
<dbReference type="Proteomes" id="UP000319732">
    <property type="component" value="Unassembled WGS sequence"/>
</dbReference>
<name>A0A545U9S7_9GAMM</name>
<dbReference type="PANTHER" id="PTHR42693">
    <property type="entry name" value="ARYLSULFATASE FAMILY MEMBER"/>
    <property type="match status" value="1"/>
</dbReference>
<dbReference type="GO" id="GO:0004065">
    <property type="term" value="F:arylsulfatase activity"/>
    <property type="evidence" value="ECO:0007669"/>
    <property type="project" value="TreeGrafter"/>
</dbReference>
<organism evidence="5 6">
    <name type="scientific">Exilibacterium tricleocarpae</name>
    <dbReference type="NCBI Taxonomy" id="2591008"/>
    <lineage>
        <taxon>Bacteria</taxon>
        <taxon>Pseudomonadati</taxon>
        <taxon>Pseudomonadota</taxon>
        <taxon>Gammaproteobacteria</taxon>
        <taxon>Cellvibrionales</taxon>
        <taxon>Cellvibrionaceae</taxon>
        <taxon>Exilibacterium</taxon>
    </lineage>
</organism>
<gene>
    <name evidence="5" type="ORF">FKG94_01330</name>
</gene>
<keyword evidence="2 5" id="KW-0378">Hydrolase</keyword>
<feature type="domain" description="Sulfatase N-terminal" evidence="4">
    <location>
        <begin position="29"/>
        <end position="420"/>
    </location>
</feature>
<sequence length="531" mass="58850">MRPALLQLFCILTIALLLVDPAAARPKTPNIVLILVDDLGWSDLGAYGSEIPTPNLDSLAAAGLRFTQFHNHAKCFPSRAALLTGLYPQQVNRAERAYTPMTDAATIASSLKAAGYRTLMVGKHHGIENPISFGFDRYRGLRDGAANHFNPGPRARPGEPPPARKRVRTWCFDGDCTNTYQPPDPQFYSTDAYTDWAIEFLRETRSRQPIQPFLLYLAYQAPHDPLQAPAANVHKFAGQYRQGYASIARARYARMRATGLIDDSFALPAPTYRTWSTLSAAERREQTLRMQVYAAMIDRLDENIGRLVEFLQAGDLFDNTLILFMSDNGASAEWVLTGTPPREIGHTHPIGSVGRWASLGPDWAGVANTPYRFYKNYSHQGGVATPLIAHWPTGIKQPGRIVHEPGYFLDIHPTLLAVTGAVYTGGPAGATADLPGADLSPLLHKDVTIKRPQPIFQRWQHSRSVRDGRWKLVSHAEGKTAEAGTWALYDMQRDKTETRDLAAHHPAIVARLAGAYDRWHARFAKPATDAD</sequence>
<dbReference type="GO" id="GO:0016740">
    <property type="term" value="F:transferase activity"/>
    <property type="evidence" value="ECO:0007669"/>
    <property type="project" value="UniProtKB-KW"/>
</dbReference>
<keyword evidence="3" id="KW-0732">Signal</keyword>
<keyword evidence="6" id="KW-1185">Reference proteome</keyword>
<keyword evidence="5" id="KW-0808">Transferase</keyword>